<dbReference type="Gene3D" id="1.10.8.60">
    <property type="match status" value="1"/>
</dbReference>
<evidence type="ECO:0000256" key="1">
    <source>
        <dbReference type="ARBA" id="ARBA00006914"/>
    </source>
</evidence>
<evidence type="ECO:0000256" key="3">
    <source>
        <dbReference type="ARBA" id="ARBA00022840"/>
    </source>
</evidence>
<evidence type="ECO:0000259" key="4">
    <source>
        <dbReference type="SMART" id="SM00382"/>
    </source>
</evidence>
<gene>
    <name evidence="5" type="ORF">GRQ65_18375</name>
</gene>
<dbReference type="AlphaFoldDB" id="A0A6L7EZ69"/>
<organism evidence="5 6">
    <name type="scientific">Nocardioides flavescens</name>
    <dbReference type="NCBI Taxonomy" id="2691959"/>
    <lineage>
        <taxon>Bacteria</taxon>
        <taxon>Bacillati</taxon>
        <taxon>Actinomycetota</taxon>
        <taxon>Actinomycetes</taxon>
        <taxon>Propionibacteriales</taxon>
        <taxon>Nocardioidaceae</taxon>
        <taxon>Nocardioides</taxon>
    </lineage>
</organism>
<keyword evidence="6" id="KW-1185">Reference proteome</keyword>
<name>A0A6L7EZ69_9ACTN</name>
<dbReference type="CDD" id="cd19481">
    <property type="entry name" value="RecA-like_protease"/>
    <property type="match status" value="1"/>
</dbReference>
<proteinExistence type="inferred from homology"/>
<dbReference type="SMART" id="SM00382">
    <property type="entry name" value="AAA"/>
    <property type="match status" value="1"/>
</dbReference>
<feature type="domain" description="AAA+ ATPase" evidence="4">
    <location>
        <begin position="247"/>
        <end position="374"/>
    </location>
</feature>
<dbReference type="PANTHER" id="PTHR23073">
    <property type="entry name" value="26S PROTEASOME REGULATORY SUBUNIT"/>
    <property type="match status" value="1"/>
</dbReference>
<dbReference type="EMBL" id="WUEK01000013">
    <property type="protein sequence ID" value="MXG91516.1"/>
    <property type="molecule type" value="Genomic_DNA"/>
</dbReference>
<reference evidence="5 6" key="1">
    <citation type="submission" date="2019-12" db="EMBL/GenBank/DDBJ databases">
        <authorList>
            <person name="Kun Z."/>
        </authorList>
    </citation>
    <scope>NUCLEOTIDE SEQUENCE [LARGE SCALE GENOMIC DNA]</scope>
    <source>
        <strain evidence="5 6">YIM 123512</strain>
    </source>
</reference>
<comment type="caution">
    <text evidence="5">The sequence shown here is derived from an EMBL/GenBank/DDBJ whole genome shotgun (WGS) entry which is preliminary data.</text>
</comment>
<evidence type="ECO:0000256" key="2">
    <source>
        <dbReference type="ARBA" id="ARBA00022741"/>
    </source>
</evidence>
<protein>
    <submittedName>
        <fullName evidence="5">AAA family ATPase</fullName>
    </submittedName>
</protein>
<sequence length="463" mass="49368">MDADARELALSVRRFLDEVVHSSAVDAESAGPSLSDLVDAHLGAASSQLPVVREEVPEHQFVDLDLVLSMLAEDGGGEEVIGVSGGEQRGHHGFGELLSGTYGRFGVGAVDRVNCATGPDTSRRAVGFGVRLLRWEDRPVALLQRASMRHSGYPAGIEVVCTDEELVARFIAEVRRLMVEHSVLRGQVLSFSGSPYEQQNAGVTFLHRPRVAATDVVLPDGALDRIARHVLGVGAHAGRLTSSGQHLKRGVLLYGPPGTGKTHTVRHLVARAEGSTVVLLAGQSLAFVSMAAHLARAMQPAIVVLEDCDLVAEDRGMDPGQRPLLFQLLDAMDGLDGDADVVFLLTTNRADLLERALAQRPGRVDLAVEVPLPDEAARRALYRLYASGLSVSDEVLDEAASRTPGVTASFAKEFLRRAVLLGADAGREVTDADVRDALDELLSDSEQLTRSLLGSAPGDQSRG</sequence>
<dbReference type="RefSeq" id="WP_160879448.1">
    <property type="nucleotide sequence ID" value="NZ_WUEK01000013.1"/>
</dbReference>
<dbReference type="InterPro" id="IPR003959">
    <property type="entry name" value="ATPase_AAA_core"/>
</dbReference>
<evidence type="ECO:0000313" key="5">
    <source>
        <dbReference type="EMBL" id="MXG91516.1"/>
    </source>
</evidence>
<dbReference type="Gene3D" id="3.40.50.300">
    <property type="entry name" value="P-loop containing nucleotide triphosphate hydrolases"/>
    <property type="match status" value="1"/>
</dbReference>
<dbReference type="GO" id="GO:0016887">
    <property type="term" value="F:ATP hydrolysis activity"/>
    <property type="evidence" value="ECO:0007669"/>
    <property type="project" value="InterPro"/>
</dbReference>
<accession>A0A6L7EZ69</accession>
<dbReference type="InterPro" id="IPR050221">
    <property type="entry name" value="26S_Proteasome_ATPase"/>
</dbReference>
<keyword evidence="2" id="KW-0547">Nucleotide-binding</keyword>
<dbReference type="SUPFAM" id="SSF52540">
    <property type="entry name" value="P-loop containing nucleoside triphosphate hydrolases"/>
    <property type="match status" value="1"/>
</dbReference>
<keyword evidence="3" id="KW-0067">ATP-binding</keyword>
<comment type="similarity">
    <text evidence="1">Belongs to the AAA ATPase family.</text>
</comment>
<dbReference type="InterPro" id="IPR027417">
    <property type="entry name" value="P-loop_NTPase"/>
</dbReference>
<dbReference type="InterPro" id="IPR003593">
    <property type="entry name" value="AAA+_ATPase"/>
</dbReference>
<dbReference type="Pfam" id="PF00004">
    <property type="entry name" value="AAA"/>
    <property type="match status" value="1"/>
</dbReference>
<evidence type="ECO:0000313" key="6">
    <source>
        <dbReference type="Proteomes" id="UP000473325"/>
    </source>
</evidence>
<dbReference type="Proteomes" id="UP000473325">
    <property type="component" value="Unassembled WGS sequence"/>
</dbReference>
<dbReference type="GO" id="GO:0005524">
    <property type="term" value="F:ATP binding"/>
    <property type="evidence" value="ECO:0007669"/>
    <property type="project" value="UniProtKB-KW"/>
</dbReference>